<keyword evidence="9 14" id="KW-0238">DNA-binding</keyword>
<dbReference type="GO" id="GO:0003697">
    <property type="term" value="F:single-stranded DNA binding"/>
    <property type="evidence" value="ECO:0007669"/>
    <property type="project" value="UniProtKB-UniRule"/>
</dbReference>
<dbReference type="GO" id="GO:0140664">
    <property type="term" value="F:ATP-dependent DNA damage sensor activity"/>
    <property type="evidence" value="ECO:0007669"/>
    <property type="project" value="InterPro"/>
</dbReference>
<dbReference type="InterPro" id="IPR027434">
    <property type="entry name" value="Homing_endonucl"/>
</dbReference>
<dbReference type="PROSITE" id="PS50163">
    <property type="entry name" value="RECA_3"/>
    <property type="match status" value="1"/>
</dbReference>
<dbReference type="PROSITE" id="PS00321">
    <property type="entry name" value="RECA_1"/>
    <property type="match status" value="1"/>
</dbReference>
<comment type="subcellular location">
    <subcellularLocation>
        <location evidence="1 14">Cytoplasm</location>
    </subcellularLocation>
</comment>
<dbReference type="NCBIfam" id="TIGR01445">
    <property type="entry name" value="intein_Nterm"/>
    <property type="match status" value="1"/>
</dbReference>
<dbReference type="Gene3D" id="3.40.50.300">
    <property type="entry name" value="P-loop containing nucleotide triphosphate hydrolases"/>
    <property type="match status" value="2"/>
</dbReference>
<dbReference type="InterPro" id="IPR003587">
    <property type="entry name" value="Hint_dom_N"/>
</dbReference>
<evidence type="ECO:0000256" key="1">
    <source>
        <dbReference type="ARBA" id="ARBA00004496"/>
    </source>
</evidence>
<dbReference type="SUPFAM" id="SSF55608">
    <property type="entry name" value="Homing endonucleases"/>
    <property type="match status" value="1"/>
</dbReference>
<dbReference type="NCBIfam" id="TIGR02012">
    <property type="entry name" value="tigrfam_recA"/>
    <property type="match status" value="1"/>
</dbReference>
<dbReference type="GO" id="GO:0003684">
    <property type="term" value="F:damaged DNA binding"/>
    <property type="evidence" value="ECO:0007669"/>
    <property type="project" value="UniProtKB-UniRule"/>
</dbReference>
<feature type="domain" description="RecA family profile 2" evidence="17">
    <location>
        <begin position="564"/>
        <end position="638"/>
    </location>
</feature>
<dbReference type="InterPro" id="IPR030934">
    <property type="entry name" value="Intein_C"/>
</dbReference>
<evidence type="ECO:0000256" key="14">
    <source>
        <dbReference type="HAMAP-Rule" id="MF_00268"/>
    </source>
</evidence>
<proteinExistence type="inferred from homology"/>
<dbReference type="PROSITE" id="PS50818">
    <property type="entry name" value="INTEIN_C_TER"/>
    <property type="match status" value="1"/>
</dbReference>
<evidence type="ECO:0000256" key="8">
    <source>
        <dbReference type="ARBA" id="ARBA00023000"/>
    </source>
</evidence>
<keyword evidence="4 14" id="KW-0963">Cytoplasm</keyword>
<dbReference type="GO" id="GO:0006310">
    <property type="term" value="P:DNA recombination"/>
    <property type="evidence" value="ECO:0007669"/>
    <property type="project" value="UniProtKB-UniRule"/>
</dbReference>
<dbReference type="InterPro" id="IPR004860">
    <property type="entry name" value="LAGLIDADG_dom"/>
</dbReference>
<dbReference type="InterPro" id="IPR003593">
    <property type="entry name" value="AAA+_ATPase"/>
</dbReference>
<evidence type="ECO:0000256" key="2">
    <source>
        <dbReference type="ARBA" id="ARBA00009391"/>
    </source>
</evidence>
<dbReference type="GO" id="GO:0004519">
    <property type="term" value="F:endonuclease activity"/>
    <property type="evidence" value="ECO:0007669"/>
    <property type="project" value="InterPro"/>
</dbReference>
<dbReference type="AlphaFoldDB" id="A0A375Z3P2"/>
<dbReference type="RefSeq" id="WP_113964434.1">
    <property type="nucleotide sequence ID" value="NZ_UEGW01000001.1"/>
</dbReference>
<dbReference type="Pfam" id="PF03161">
    <property type="entry name" value="LAGLIDADG_2"/>
    <property type="match status" value="1"/>
</dbReference>
<keyword evidence="7 14" id="KW-0067">ATP-binding</keyword>
<organism evidence="18 19">
    <name type="scientific">Mycobacterium shimoidei</name>
    <dbReference type="NCBI Taxonomy" id="29313"/>
    <lineage>
        <taxon>Bacteria</taxon>
        <taxon>Bacillati</taxon>
        <taxon>Actinomycetota</taxon>
        <taxon>Actinomycetes</taxon>
        <taxon>Mycobacteriales</taxon>
        <taxon>Mycobacteriaceae</taxon>
        <taxon>Mycobacterium</taxon>
    </lineage>
</organism>
<keyword evidence="14" id="KW-0227">DNA damage</keyword>
<dbReference type="Pfam" id="PF21096">
    <property type="entry name" value="RecA_C"/>
    <property type="match status" value="1"/>
</dbReference>
<keyword evidence="8" id="KW-0651">Protein splicing</keyword>
<dbReference type="InterPro" id="IPR027417">
    <property type="entry name" value="P-loop_NTPase"/>
</dbReference>
<keyword evidence="19" id="KW-1185">Reference proteome</keyword>
<comment type="similarity">
    <text evidence="2 14">Belongs to the RecA family.</text>
</comment>
<evidence type="ECO:0000256" key="5">
    <source>
        <dbReference type="ARBA" id="ARBA00022741"/>
    </source>
</evidence>
<dbReference type="InterPro" id="IPR006141">
    <property type="entry name" value="Intein_N"/>
</dbReference>
<keyword evidence="6" id="KW-0068">Autocatalytic cleavage</keyword>
<dbReference type="GO" id="GO:0006281">
    <property type="term" value="P:DNA repair"/>
    <property type="evidence" value="ECO:0007669"/>
    <property type="project" value="UniProtKB-UniRule"/>
</dbReference>
<keyword evidence="5 14" id="KW-0547">Nucleotide-binding</keyword>
<dbReference type="InterPro" id="IPR003586">
    <property type="entry name" value="Hint_dom_C"/>
</dbReference>
<dbReference type="Gene3D" id="3.30.250.10">
    <property type="entry name" value="RecA protein, C-terminal domain"/>
    <property type="match status" value="1"/>
</dbReference>
<evidence type="ECO:0000256" key="15">
    <source>
        <dbReference type="RuleBase" id="RU000526"/>
    </source>
</evidence>
<dbReference type="SUPFAM" id="SSF54752">
    <property type="entry name" value="RecA protein, C-terminal domain"/>
    <property type="match status" value="1"/>
</dbReference>
<dbReference type="InterPro" id="IPR020584">
    <property type="entry name" value="DNA_recomb/repair_RecA_CS"/>
</dbReference>
<keyword evidence="10 14" id="KW-0233">DNA recombination</keyword>
<dbReference type="SMART" id="SM00305">
    <property type="entry name" value="HintC"/>
    <property type="match status" value="1"/>
</dbReference>
<name>A0A375Z3P2_MYCSH</name>
<dbReference type="InterPro" id="IPR036844">
    <property type="entry name" value="Hint_dom_sf"/>
</dbReference>
<dbReference type="SMART" id="SM00306">
    <property type="entry name" value="HintN"/>
    <property type="match status" value="1"/>
</dbReference>
<reference evidence="18 19" key="1">
    <citation type="submission" date="2018-05" db="EMBL/GenBank/DDBJ databases">
        <authorList>
            <consortium name="IHU Genomes"/>
        </authorList>
    </citation>
    <scope>NUCLEOTIDE SEQUENCE [LARGE SCALE GENOMIC DNA]</scope>
    <source>
        <strain evidence="18 19">P7336</strain>
    </source>
</reference>
<evidence type="ECO:0000256" key="4">
    <source>
        <dbReference type="ARBA" id="ARBA00022490"/>
    </source>
</evidence>
<dbReference type="Gene3D" id="3.10.28.10">
    <property type="entry name" value="Homing endonucleases"/>
    <property type="match status" value="2"/>
</dbReference>
<evidence type="ECO:0000256" key="6">
    <source>
        <dbReference type="ARBA" id="ARBA00022813"/>
    </source>
</evidence>
<dbReference type="PROSITE" id="PS50817">
    <property type="entry name" value="INTEIN_N_TER"/>
    <property type="match status" value="1"/>
</dbReference>
<protein>
    <recommendedName>
        <fullName evidence="3 14">Protein RecA</fullName>
    </recommendedName>
    <alternativeName>
        <fullName evidence="13 14">Recombinase A</fullName>
    </alternativeName>
</protein>
<dbReference type="Proteomes" id="UP000252015">
    <property type="component" value="Unassembled WGS sequence"/>
</dbReference>
<dbReference type="InterPro" id="IPR020588">
    <property type="entry name" value="RecA_ATP-bd"/>
</dbReference>
<feature type="binding site" evidence="14">
    <location>
        <begin position="67"/>
        <end position="74"/>
    </location>
    <ligand>
        <name>ATP</name>
        <dbReference type="ChEBI" id="CHEBI:30616"/>
    </ligand>
</feature>
<evidence type="ECO:0000256" key="7">
    <source>
        <dbReference type="ARBA" id="ARBA00022840"/>
    </source>
</evidence>
<evidence type="ECO:0000259" key="17">
    <source>
        <dbReference type="PROSITE" id="PS50163"/>
    </source>
</evidence>
<dbReference type="SMART" id="SM00382">
    <property type="entry name" value="AAA"/>
    <property type="match status" value="1"/>
</dbReference>
<comment type="function">
    <text evidence="12 14">Can catalyze the hydrolysis of ATP in the presence of single-stranded DNA, the ATP-dependent uptake of single-stranded DNA by duplex DNA, and the ATP-dependent hybridization of homologous single-stranded DNAs. It interacts with LexA causing its activation and leading to its autocatalytic cleavage.</text>
</comment>
<evidence type="ECO:0000259" key="16">
    <source>
        <dbReference type="PROSITE" id="PS50162"/>
    </source>
</evidence>
<feature type="domain" description="RecA family profile 1" evidence="16">
    <location>
        <begin position="37"/>
        <end position="196"/>
    </location>
</feature>
<dbReference type="InterPro" id="IPR049261">
    <property type="entry name" value="RecA-like_C"/>
</dbReference>
<dbReference type="InterPro" id="IPR023400">
    <property type="entry name" value="RecA_C_sf"/>
</dbReference>
<dbReference type="SUPFAM" id="SSF52540">
    <property type="entry name" value="P-loop containing nucleoside triphosphate hydrolases"/>
    <property type="match status" value="2"/>
</dbReference>
<dbReference type="InterPro" id="IPR020587">
    <property type="entry name" value="RecA_monomer-monomer_interface"/>
</dbReference>
<dbReference type="FunFam" id="3.30.250.10:FF:000001">
    <property type="entry name" value="Protein RecA"/>
    <property type="match status" value="1"/>
</dbReference>
<dbReference type="PROSITE" id="PS50162">
    <property type="entry name" value="RECA_2"/>
    <property type="match status" value="1"/>
</dbReference>
<evidence type="ECO:0000256" key="11">
    <source>
        <dbReference type="ARBA" id="ARBA00023236"/>
    </source>
</evidence>
<dbReference type="NCBIfam" id="TIGR01443">
    <property type="entry name" value="intein_Cterm"/>
    <property type="match status" value="1"/>
</dbReference>
<evidence type="ECO:0000313" key="18">
    <source>
        <dbReference type="EMBL" id="SRX95771.1"/>
    </source>
</evidence>
<dbReference type="PANTHER" id="PTHR45900">
    <property type="entry name" value="RECA"/>
    <property type="match status" value="1"/>
</dbReference>
<evidence type="ECO:0000256" key="10">
    <source>
        <dbReference type="ARBA" id="ARBA00023172"/>
    </source>
</evidence>
<evidence type="ECO:0000256" key="12">
    <source>
        <dbReference type="ARBA" id="ARBA00025580"/>
    </source>
</evidence>
<evidence type="ECO:0000256" key="9">
    <source>
        <dbReference type="ARBA" id="ARBA00023125"/>
    </source>
</evidence>
<dbReference type="EMBL" id="UEGW01000001">
    <property type="protein sequence ID" value="SRX95771.1"/>
    <property type="molecule type" value="Genomic_DNA"/>
</dbReference>
<dbReference type="PRINTS" id="PR00142">
    <property type="entry name" value="RECA"/>
</dbReference>
<dbReference type="CDD" id="cd00081">
    <property type="entry name" value="Hint"/>
    <property type="match status" value="2"/>
</dbReference>
<evidence type="ECO:0000256" key="13">
    <source>
        <dbReference type="ARBA" id="ARBA00033319"/>
    </source>
</evidence>
<evidence type="ECO:0000256" key="3">
    <source>
        <dbReference type="ARBA" id="ARBA00015553"/>
    </source>
</evidence>
<dbReference type="GO" id="GO:0005524">
    <property type="term" value="F:ATP binding"/>
    <property type="evidence" value="ECO:0007669"/>
    <property type="project" value="UniProtKB-UniRule"/>
</dbReference>
<dbReference type="CDD" id="cd00983">
    <property type="entry name" value="RecA"/>
    <property type="match status" value="1"/>
</dbReference>
<accession>A0A375Z3P2</accession>
<dbReference type="HAMAP" id="MF_00268">
    <property type="entry name" value="RecA"/>
    <property type="match status" value="1"/>
</dbReference>
<dbReference type="InterPro" id="IPR013765">
    <property type="entry name" value="DNA_recomb/repair_RecA"/>
</dbReference>
<dbReference type="InterPro" id="IPR049428">
    <property type="entry name" value="RecA-like_N"/>
</dbReference>
<sequence length="714" mass="77789">MTQAPDREKAIELAIAQIEKNHGKGSVMRLGDEVRQPISVIPTGSIALDVALGIGGLPRGRVVEIYGPESSGKTTVALHAVANAQAAGGIAAFIDAEHALDPEYAKKLGVDTDSLLVSQPDTGEQALEIADMLIRSGALDILVIDSVAALVPRAEIEGEMGDSHVGLQARLMSQALRKMTGALNNSGTTAIFINQLREKIGVMFGCMNYSTRVTLADGSTEKIGKIVNNKMDVKVLSYDPDSDRIVPRKIVNWFNNGPAEQFLQFTVEKSGGNGKSQFAATPNHLIRTPAGWTEAGDLNTGDRVLAAEPHLLSDQQFQVVLGSLMGDGNLSPNRRDRNGVRFRLGHGAKQAEYLQWKTALMGNIGHTVRENAKGASFVDFTPLPELAELQRAVYLGDGKKFFSEEYLKALTPLALAIWYMDDGSFSLRSNGLQERTVGGSGRIEICVEAMTEGTRVRLRDYLRDTHGLDVRLRSAGSAGKAVLVFSTAATAKFQELVAPHMAPSMEYKLLPRFRGRSTVKPQFVEPTQRLVPARILDVHVKPRTRSMNRFDIEVEGNHNYFVDGVMVHNSPETTTGGKALKFYASVRMDVRRIETLKDGTDAVGNRTRVKVVKNKVSPPFKQAEFDILYGKGISREGSLIDMGVDQGFIRKSGSWFTYEGEQLGQGKENARNFLLENADVANEIEKKIKEKLGIGAVVTDGLADDSVLPAPVDF</sequence>
<keyword evidence="14 15" id="KW-0234">DNA repair</keyword>
<dbReference type="Pfam" id="PF00154">
    <property type="entry name" value="RecA_N"/>
    <property type="match status" value="2"/>
</dbReference>
<keyword evidence="11 14" id="KW-0742">SOS response</keyword>
<evidence type="ECO:0000313" key="19">
    <source>
        <dbReference type="Proteomes" id="UP000252015"/>
    </source>
</evidence>
<dbReference type="GO" id="GO:0009432">
    <property type="term" value="P:SOS response"/>
    <property type="evidence" value="ECO:0007669"/>
    <property type="project" value="UniProtKB-UniRule"/>
</dbReference>
<dbReference type="GO" id="GO:0016539">
    <property type="term" value="P:intein-mediated protein splicing"/>
    <property type="evidence" value="ECO:0007669"/>
    <property type="project" value="InterPro"/>
</dbReference>
<gene>
    <name evidence="14" type="primary">recA</name>
    <name evidence="18" type="ORF">MSP7336_04044</name>
</gene>
<dbReference type="SUPFAM" id="SSF51294">
    <property type="entry name" value="Hedgehog/intein (Hint) domain"/>
    <property type="match status" value="1"/>
</dbReference>
<dbReference type="GO" id="GO:0005829">
    <property type="term" value="C:cytosol"/>
    <property type="evidence" value="ECO:0007669"/>
    <property type="project" value="TreeGrafter"/>
</dbReference>
<dbReference type="PANTHER" id="PTHR45900:SF1">
    <property type="entry name" value="MITOCHONDRIAL DNA REPAIR PROTEIN RECA HOMOLOG-RELATED"/>
    <property type="match status" value="1"/>
</dbReference>